<dbReference type="GeneID" id="61926457"/>
<evidence type="ECO:0000313" key="3">
    <source>
        <dbReference type="Proteomes" id="UP000260025"/>
    </source>
</evidence>
<name>A0A3E2VDM2_CLOIN</name>
<reference evidence="2 3" key="1">
    <citation type="submission" date="2018-08" db="EMBL/GenBank/DDBJ databases">
        <title>A genome reference for cultivated species of the human gut microbiota.</title>
        <authorList>
            <person name="Zou Y."/>
            <person name="Xue W."/>
            <person name="Luo G."/>
        </authorList>
    </citation>
    <scope>NUCLEOTIDE SEQUENCE [LARGE SCALE GENOMIC DNA]</scope>
    <source>
        <strain evidence="2 3">OF01-2LB</strain>
    </source>
</reference>
<reference evidence="1 4" key="2">
    <citation type="submission" date="2020-02" db="EMBL/GenBank/DDBJ databases">
        <authorList>
            <person name="Kociolek L.K."/>
            <person name="Ozer E.A."/>
        </authorList>
    </citation>
    <scope>NUCLEOTIDE SEQUENCE [LARGE SCALE GENOMIC DNA]</scope>
    <source>
        <strain evidence="1 4">ATCC 14501</strain>
    </source>
</reference>
<evidence type="ECO:0000313" key="4">
    <source>
        <dbReference type="Proteomes" id="UP000503330"/>
    </source>
</evidence>
<gene>
    <name evidence="2" type="ORF">DXA38_22010</name>
    <name evidence="1" type="ORF">G4D54_12930</name>
</gene>
<dbReference type="EMBL" id="QVEV01000076">
    <property type="protein sequence ID" value="RGC08450.1"/>
    <property type="molecule type" value="Genomic_DNA"/>
</dbReference>
<dbReference type="RefSeq" id="WP_002610672.1">
    <property type="nucleotide sequence ID" value="NZ_BAAACC010000018.1"/>
</dbReference>
<evidence type="ECO:0000313" key="2">
    <source>
        <dbReference type="EMBL" id="RGC08450.1"/>
    </source>
</evidence>
<dbReference type="EMBL" id="CP048838">
    <property type="protein sequence ID" value="QJA03284.1"/>
    <property type="molecule type" value="Genomic_DNA"/>
</dbReference>
<sequence length="88" mass="9989">MEGPIISIDVSNGNSHYILFEKNNKKVGGVHKINHDVEGFARLKTDIKILSDKVGEKVCVVYEATGVYTHPLQRFLEKMISNNISFRR</sequence>
<dbReference type="OrthoDB" id="9811278at2"/>
<organism evidence="2 3">
    <name type="scientific">Clostridium innocuum</name>
    <dbReference type="NCBI Taxonomy" id="1522"/>
    <lineage>
        <taxon>Bacteria</taxon>
        <taxon>Bacillati</taxon>
        <taxon>Bacillota</taxon>
        <taxon>Clostridia</taxon>
        <taxon>Eubacteriales</taxon>
        <taxon>Clostridiaceae</taxon>
        <taxon>Clostridium</taxon>
    </lineage>
</organism>
<evidence type="ECO:0000313" key="1">
    <source>
        <dbReference type="EMBL" id="QJA03284.1"/>
    </source>
</evidence>
<protein>
    <submittedName>
        <fullName evidence="1">IS110 family transposase</fullName>
    </submittedName>
</protein>
<dbReference type="Proteomes" id="UP000503330">
    <property type="component" value="Chromosome"/>
</dbReference>
<proteinExistence type="predicted"/>
<accession>A0A3E2VDM2</accession>
<dbReference type="Proteomes" id="UP000260025">
    <property type="component" value="Unassembled WGS sequence"/>
</dbReference>
<dbReference type="AlphaFoldDB" id="A0A3E2VDM2"/>